<dbReference type="Proteomes" id="UP000001056">
    <property type="component" value="Unassembled WGS sequence"/>
</dbReference>
<evidence type="ECO:0000256" key="1">
    <source>
        <dbReference type="SAM" id="Coils"/>
    </source>
</evidence>
<feature type="coiled-coil region" evidence="1">
    <location>
        <begin position="380"/>
        <end position="414"/>
    </location>
</feature>
<feature type="region of interest" description="Disordered" evidence="2">
    <location>
        <begin position="427"/>
        <end position="491"/>
    </location>
</feature>
<feature type="domain" description="Dynamin N-terminal" evidence="3">
    <location>
        <begin position="99"/>
        <end position="330"/>
    </location>
</feature>
<dbReference type="PANTHER" id="PTHR36681:SF3">
    <property type="entry name" value="NUCLEAR GTPASE, GERMINAL CENTER-ASSOCIATED, TANDEM DUPLICATE 3"/>
    <property type="match status" value="1"/>
</dbReference>
<feature type="compositionally biased region" description="Basic and acidic residues" evidence="2">
    <location>
        <begin position="472"/>
        <end position="483"/>
    </location>
</feature>
<dbReference type="InterPro" id="IPR045063">
    <property type="entry name" value="Dynamin_N"/>
</dbReference>
<evidence type="ECO:0000256" key="2">
    <source>
        <dbReference type="SAM" id="MobiDB-lite"/>
    </source>
</evidence>
<evidence type="ECO:0000313" key="5">
    <source>
        <dbReference type="EMBL" id="EAQ87316.1"/>
    </source>
</evidence>
<dbReference type="SUPFAM" id="SSF52540">
    <property type="entry name" value="P-loop containing nucleoside triphosphate hydrolases"/>
    <property type="match status" value="1"/>
</dbReference>
<dbReference type="Gene3D" id="3.40.50.300">
    <property type="entry name" value="P-loop containing nucleotide triphosphate hydrolases"/>
    <property type="match status" value="1"/>
</dbReference>
<name>Q2H2R1_CHAGB</name>
<evidence type="ECO:0008006" key="7">
    <source>
        <dbReference type="Google" id="ProtNLM"/>
    </source>
</evidence>
<dbReference type="HOGENOM" id="CLU_005249_4_1_1"/>
<feature type="compositionally biased region" description="Acidic residues" evidence="2">
    <location>
        <begin position="460"/>
        <end position="471"/>
    </location>
</feature>
<dbReference type="Pfam" id="PF24564">
    <property type="entry name" value="DUF7605"/>
    <property type="match status" value="1"/>
</dbReference>
<dbReference type="InterPro" id="IPR027417">
    <property type="entry name" value="P-loop_NTPase"/>
</dbReference>
<dbReference type="OrthoDB" id="3598281at2759"/>
<gene>
    <name evidence="5" type="ORF">CHGG_03935</name>
</gene>
<feature type="region of interest" description="Disordered" evidence="2">
    <location>
        <begin position="993"/>
        <end position="1039"/>
    </location>
</feature>
<feature type="coiled-coil region" evidence="1">
    <location>
        <begin position="678"/>
        <end position="712"/>
    </location>
</feature>
<dbReference type="InterPro" id="IPR056024">
    <property type="entry name" value="DUF7605"/>
</dbReference>
<evidence type="ECO:0000259" key="3">
    <source>
        <dbReference type="Pfam" id="PF00350"/>
    </source>
</evidence>
<protein>
    <recommendedName>
        <fullName evidence="7">Nuclear GTPase SLIP-GC</fullName>
    </recommendedName>
</protein>
<dbReference type="GeneID" id="4392663"/>
<proteinExistence type="predicted"/>
<dbReference type="STRING" id="306901.Q2H2R1"/>
<keyword evidence="6" id="KW-1185">Reference proteome</keyword>
<dbReference type="AlphaFoldDB" id="Q2H2R1"/>
<dbReference type="EMBL" id="CH408032">
    <property type="protein sequence ID" value="EAQ87316.1"/>
    <property type="molecule type" value="Genomic_DNA"/>
</dbReference>
<keyword evidence="1" id="KW-0175">Coiled coil</keyword>
<dbReference type="Pfam" id="PF00350">
    <property type="entry name" value="Dynamin_N"/>
    <property type="match status" value="1"/>
</dbReference>
<dbReference type="RefSeq" id="XP_001223149.1">
    <property type="nucleotide sequence ID" value="XM_001223148.1"/>
</dbReference>
<reference evidence="6" key="1">
    <citation type="journal article" date="2015" name="Genome Announc.">
        <title>Draft genome sequence of the cellulolytic fungus Chaetomium globosum.</title>
        <authorList>
            <person name="Cuomo C.A."/>
            <person name="Untereiner W.A."/>
            <person name="Ma L.-J."/>
            <person name="Grabherr M."/>
            <person name="Birren B.W."/>
        </authorList>
    </citation>
    <scope>NUCLEOTIDE SEQUENCE [LARGE SCALE GENOMIC DNA]</scope>
    <source>
        <strain evidence="6">ATCC 6205 / CBS 148.51 / DSM 1962 / NBRC 6347 / NRRL 1970</strain>
    </source>
</reference>
<sequence>MPRVKPEPVDDPGRGVVCHAEIANKSSNVDSIVNTSYLQQLLTPGTSPELLENGVSIGTRVLKSLKEPLEGGAAEAAGSEWLKSIVDLEALAKPTRTIVGVVGNTGAGKSSVISAVLDEERLLPTNCMRACTASPTEISYNYSESPEELYRAEVDFIAADDWIKDLRGLYSDLLDGSGEISRECTNQDSDAGVAYAKIRAVYPKMTKEMITQATPEALADQATVRQVLGTVKKLRATTAASLYRQLQNYVDSKEKDTERRMEYWPLIKVVRIFTKASALATGACIVDLPGVQDSNAARAAVAANYMKACTGLWIVAPITRAVDDKTAKSLLGDSFRRQLKYDGTYSAVTFICSKTDDISVTEASESLGIEEEISESWSRIQELSDDIRRLKSDIADLRDERDACNDLVDKIEQTWDKWETLASKLADGSTVYPPPNTPTKKRKRRFEPKRSRKNRTSSDLDSDFSDTDSSDSSDKENQERMAEDSEPLTEDQIEAKLASLKAEKKEVRVKKKEIEEQVKTTREKIKEFVTEKEMLLAEVKAVCIQGRNEYSRRAIKQDFAMGIKELDQENAAEEDEANFDPETDLRDYDAVAASLPVFCVSSRAFQKLSGRLQKDDFNGGGFQSLDDTEIPQLQAHAKKLTEAGRAANSRRFLNDLMQLLNSMTMWASDDGTGSTLSNADKTKEETRLLKQLRRIEQELETALEECLTSVREVLDESIFENFHKYIPAAVEAALPTATQWGAHRSTGGLLWATYKATCRRNGVFAGASGARDFNDELFSPISKHLANGWERAFQRRLPVALDSFLRVIKACIEKFHRDATEQARERGTQYTGLNMLTQQLRGHSQSVADMKASVLGLAQELQREASRSFTPVIQGEMTPAYEGCVAERGPGSYMRMKNLMLTHVTNQRGVMFRAATDHVQEQLEGMCEQIGAELEASIQGLRERLTRDYLAVLVGVDASSDGLGPSRVEMMLRGEMALLLRKADRFFAELFPGQGDRCPKDEEDGGDFDGDKKKHDDDFVKEEPEAATQDSITVGWESD</sequence>
<organism evidence="5 6">
    <name type="scientific">Chaetomium globosum (strain ATCC 6205 / CBS 148.51 / DSM 1962 / NBRC 6347 / NRRL 1970)</name>
    <name type="common">Soil fungus</name>
    <dbReference type="NCBI Taxonomy" id="306901"/>
    <lineage>
        <taxon>Eukaryota</taxon>
        <taxon>Fungi</taxon>
        <taxon>Dikarya</taxon>
        <taxon>Ascomycota</taxon>
        <taxon>Pezizomycotina</taxon>
        <taxon>Sordariomycetes</taxon>
        <taxon>Sordariomycetidae</taxon>
        <taxon>Sordariales</taxon>
        <taxon>Chaetomiaceae</taxon>
        <taxon>Chaetomium</taxon>
    </lineage>
</organism>
<dbReference type="OMA" id="VAQGYMK"/>
<feature type="compositionally biased region" description="Basic and acidic residues" evidence="2">
    <location>
        <begin position="1009"/>
        <end position="1024"/>
    </location>
</feature>
<dbReference type="PANTHER" id="PTHR36681">
    <property type="entry name" value="NUCLEAR GTPASE, GERMINAL CENTER-ASSOCIATED, TANDEM DUPLICATE 3"/>
    <property type="match status" value="1"/>
</dbReference>
<accession>Q2H2R1</accession>
<dbReference type="eggNOG" id="ENOG502QU12">
    <property type="taxonomic scope" value="Eukaryota"/>
</dbReference>
<dbReference type="InParanoid" id="Q2H2R1"/>
<evidence type="ECO:0000313" key="6">
    <source>
        <dbReference type="Proteomes" id="UP000001056"/>
    </source>
</evidence>
<feature type="domain" description="DUF7605" evidence="4">
    <location>
        <begin position="743"/>
        <end position="908"/>
    </location>
</feature>
<evidence type="ECO:0000259" key="4">
    <source>
        <dbReference type="Pfam" id="PF24564"/>
    </source>
</evidence>
<feature type="compositionally biased region" description="Basic residues" evidence="2">
    <location>
        <begin position="439"/>
        <end position="455"/>
    </location>
</feature>
<dbReference type="VEuPathDB" id="FungiDB:CHGG_03935"/>